<evidence type="ECO:0000259" key="1">
    <source>
        <dbReference type="Pfam" id="PF13387"/>
    </source>
</evidence>
<dbReference type="Pfam" id="PF25225">
    <property type="entry name" value="DUF7843"/>
    <property type="match status" value="1"/>
</dbReference>
<evidence type="ECO:0000259" key="3">
    <source>
        <dbReference type="Pfam" id="PF25225"/>
    </source>
</evidence>
<dbReference type="InterPro" id="IPR025178">
    <property type="entry name" value="Lnb_N"/>
</dbReference>
<dbReference type="InterPro" id="IPR057162">
    <property type="entry name" value="DUF7840"/>
</dbReference>
<dbReference type="EMBL" id="RQFT01000007">
    <property type="protein sequence ID" value="TGL07193.1"/>
    <property type="molecule type" value="Genomic_DNA"/>
</dbReference>
<dbReference type="RefSeq" id="WP_135770495.1">
    <property type="nucleotide sequence ID" value="NZ_RQFT01000007.1"/>
</dbReference>
<feature type="domain" description="DUF7843" evidence="3">
    <location>
        <begin position="29"/>
        <end position="106"/>
    </location>
</feature>
<feature type="domain" description="DUF7840" evidence="2">
    <location>
        <begin position="406"/>
        <end position="636"/>
    </location>
</feature>
<feature type="domain" description="Lnb N-terminal periplasmic" evidence="1">
    <location>
        <begin position="123"/>
        <end position="293"/>
    </location>
</feature>
<accession>A0A7I0HTP7</accession>
<protein>
    <submittedName>
        <fullName evidence="4">DUF4105 domain-containing protein</fullName>
    </submittedName>
</protein>
<evidence type="ECO:0000313" key="5">
    <source>
        <dbReference type="Proteomes" id="UP000297641"/>
    </source>
</evidence>
<reference evidence="4 5" key="1">
    <citation type="journal article" date="2019" name="PLoS Negl. Trop. Dis.">
        <title>Revisiting the worldwide diversity of Leptospira species in the environment.</title>
        <authorList>
            <person name="Vincent A.T."/>
            <person name="Schiettekatte O."/>
            <person name="Bourhy P."/>
            <person name="Veyrier F.J."/>
            <person name="Picardeau M."/>
        </authorList>
    </citation>
    <scope>NUCLEOTIDE SEQUENCE [LARGE SCALE GENOMIC DNA]</scope>
    <source>
        <strain evidence="4 5">201800273</strain>
    </source>
</reference>
<comment type="caution">
    <text evidence="4">The sequence shown here is derived from an EMBL/GenBank/DDBJ whole genome shotgun (WGS) entry which is preliminary data.</text>
</comment>
<organism evidence="4 5">
    <name type="scientific">Leptospira bouyouniensis</name>
    <dbReference type="NCBI Taxonomy" id="2484911"/>
    <lineage>
        <taxon>Bacteria</taxon>
        <taxon>Pseudomonadati</taxon>
        <taxon>Spirochaetota</taxon>
        <taxon>Spirochaetia</taxon>
        <taxon>Leptospirales</taxon>
        <taxon>Leptospiraceae</taxon>
        <taxon>Leptospira</taxon>
    </lineage>
</organism>
<name>A0A7I0HTP7_9LEPT</name>
<proteinExistence type="predicted"/>
<dbReference type="Pfam" id="PF13387">
    <property type="entry name" value="Lnb_N"/>
    <property type="match status" value="1"/>
</dbReference>
<evidence type="ECO:0000259" key="2">
    <source>
        <dbReference type="Pfam" id="PF25222"/>
    </source>
</evidence>
<sequence length="646" mass="75629">MKVWGELQPSHESDQILLQSYLKEANIRQLSFHPEWLKLLHYKHKKNNTYQSQVKGSLFFFSKEGANNPTKELEATLRSFFLKDTIPEGQMHPICSFPARYNFMKRMFGVNFLENNVIRCERFEQWKKSLDVDSVSIVFASYYLMAPASVFGHTMVKFNQKSNSENDSEILDYTVNVAADVPETDPFRYAYHGLLGGYKARFTLFPYYLKVNEYNDLESRDLWEYRLALSEIEIELLVSHLWELSRAEFDYYFLNANCGTFLVEWMDVVKPELGLKSKLGGVVSPVDTIKIYSNSGGLVESRKYRPSLYSEIKLLIQEMEPEEKKIFWKIINDSPNQLLNFTFLEKGGNNLRSHLILDAYTFTYRYQRSKSPNITEIHTNNYKKALEIRSQFPNLIEPILIKDNQTPPELSHPKSRVSLGGGSSNFGNFLEWKYRFAYHDLLNQSKGSPPNSELVFFDGVIRNYEGKRLEFTSFTFVRLVSLSPYNAISKHWSYLLDFGIQTTLIKNRQNVWLGEGSVTNENRWQRKQVPNVDVAVGWTFSDEFSKTKDRWGTISFLLGFKSQFHPQWDFGGRFGPNVQSIYQKELGNWKLLGGIQFQHYWNQKPENHLLSTFGLRYLWNDVTEIRLEMKQEPVYQEVSGSFHYLF</sequence>
<gene>
    <name evidence="4" type="ORF">EHQ43_07170</name>
</gene>
<evidence type="ECO:0000313" key="4">
    <source>
        <dbReference type="EMBL" id="TGL07193.1"/>
    </source>
</evidence>
<dbReference type="Pfam" id="PF25222">
    <property type="entry name" value="DUF7840"/>
    <property type="match status" value="1"/>
</dbReference>
<dbReference type="InterPro" id="IPR057165">
    <property type="entry name" value="DUF7843"/>
</dbReference>
<dbReference type="AlphaFoldDB" id="A0A7I0HTP7"/>
<dbReference type="Proteomes" id="UP000297641">
    <property type="component" value="Unassembled WGS sequence"/>
</dbReference>